<evidence type="ECO:0000256" key="7">
    <source>
        <dbReference type="ARBA" id="ARBA00023204"/>
    </source>
</evidence>
<dbReference type="FunCoup" id="A0A6P8ZVI2">
    <property type="interactions" value="2138"/>
</dbReference>
<dbReference type="CDD" id="cd04301">
    <property type="entry name" value="NAT_SF"/>
    <property type="match status" value="1"/>
</dbReference>
<feature type="site" description="Interaction with histone H4 N-terminus" evidence="14">
    <location>
        <position position="185"/>
    </location>
</feature>
<dbReference type="Gene3D" id="1.10.10.390">
    <property type="match status" value="1"/>
</dbReference>
<keyword evidence="15" id="KW-0175">Coiled coil</keyword>
<evidence type="ECO:0000256" key="1">
    <source>
        <dbReference type="ARBA" id="ARBA00004123"/>
    </source>
</evidence>
<organism evidence="20">
    <name type="scientific">Thrips palmi</name>
    <name type="common">Melon thrips</name>
    <dbReference type="NCBI Taxonomy" id="161013"/>
    <lineage>
        <taxon>Eukaryota</taxon>
        <taxon>Metazoa</taxon>
        <taxon>Ecdysozoa</taxon>
        <taxon>Arthropoda</taxon>
        <taxon>Hexapoda</taxon>
        <taxon>Insecta</taxon>
        <taxon>Pterygota</taxon>
        <taxon>Neoptera</taxon>
        <taxon>Paraneoptera</taxon>
        <taxon>Thysanoptera</taxon>
        <taxon>Terebrantia</taxon>
        <taxon>Thripoidea</taxon>
        <taxon>Thripidae</taxon>
        <taxon>Thrips</taxon>
    </lineage>
</organism>
<evidence type="ECO:0000256" key="15">
    <source>
        <dbReference type="SAM" id="Coils"/>
    </source>
</evidence>
<evidence type="ECO:0000259" key="16">
    <source>
        <dbReference type="Pfam" id="PF00583"/>
    </source>
</evidence>
<evidence type="ECO:0000256" key="11">
    <source>
        <dbReference type="PIRNR" id="PIRNR038084"/>
    </source>
</evidence>
<comment type="subcellular location">
    <subcellularLocation>
        <location evidence="1">Nucleus</location>
    </subcellularLocation>
</comment>
<evidence type="ECO:0000259" key="17">
    <source>
        <dbReference type="Pfam" id="PF10394"/>
    </source>
</evidence>
<dbReference type="OrthoDB" id="10253098at2759"/>
<name>A0A6P8ZVI2_THRPL</name>
<dbReference type="KEGG" id="tpal:117650209"/>
<dbReference type="GO" id="GO:0005634">
    <property type="term" value="C:nucleus"/>
    <property type="evidence" value="ECO:0007669"/>
    <property type="project" value="UniProtKB-SubCell"/>
</dbReference>
<dbReference type="Gene3D" id="3.40.630.30">
    <property type="match status" value="1"/>
</dbReference>
<feature type="coiled-coil region" evidence="15">
    <location>
        <begin position="357"/>
        <end position="403"/>
    </location>
</feature>
<dbReference type="SUPFAM" id="SSF55729">
    <property type="entry name" value="Acyl-CoA N-acyltransferases (Nat)"/>
    <property type="match status" value="1"/>
</dbReference>
<evidence type="ECO:0000256" key="2">
    <source>
        <dbReference type="ARBA" id="ARBA00010543"/>
    </source>
</evidence>
<dbReference type="CTD" id="8520"/>
<feature type="active site" description="Proton donor/acceptor" evidence="12">
    <location>
        <position position="262"/>
    </location>
</feature>
<dbReference type="GO" id="GO:0042393">
    <property type="term" value="F:histone binding"/>
    <property type="evidence" value="ECO:0007669"/>
    <property type="project" value="InterPro"/>
</dbReference>
<dbReference type="InterPro" id="IPR037113">
    <property type="entry name" value="Hat1_N_sf"/>
</dbReference>
<dbReference type="Pfam" id="PF21183">
    <property type="entry name" value="HAT1_C"/>
    <property type="match status" value="1"/>
</dbReference>
<comment type="similarity">
    <text evidence="2 11">Belongs to the HAT1 family.</text>
</comment>
<accession>A0A6P8ZVI2</accession>
<feature type="region of interest" description="Interaction with histone H4 N-terminus" evidence="13">
    <location>
        <begin position="211"/>
        <end position="213"/>
    </location>
</feature>
<protein>
    <recommendedName>
        <fullName evidence="4 11">Histone acetyltransferase type B catalytic subunit</fullName>
        <ecNumber evidence="3 11">2.3.1.48</ecNumber>
    </recommendedName>
</protein>
<evidence type="ECO:0000256" key="12">
    <source>
        <dbReference type="PIRSR" id="PIRSR038084-1"/>
    </source>
</evidence>
<dbReference type="AlphaFoldDB" id="A0A6P8ZVI2"/>
<feature type="domain" description="Histone acetyl transferase HAT1 N-terminal" evidence="17">
    <location>
        <begin position="12"/>
        <end position="173"/>
    </location>
</feature>
<keyword evidence="6" id="KW-0227">DNA damage</keyword>
<evidence type="ECO:0000313" key="20">
    <source>
        <dbReference type="RefSeq" id="XP_034249338.1"/>
    </source>
</evidence>
<comment type="catalytic activity">
    <reaction evidence="10 11">
        <text>L-lysyl-[protein] + acetyl-CoA = N(6)-acetyl-L-lysyl-[protein] + CoA + H(+)</text>
        <dbReference type="Rhea" id="RHEA:45948"/>
        <dbReference type="Rhea" id="RHEA-COMP:9752"/>
        <dbReference type="Rhea" id="RHEA-COMP:10731"/>
        <dbReference type="ChEBI" id="CHEBI:15378"/>
        <dbReference type="ChEBI" id="CHEBI:29969"/>
        <dbReference type="ChEBI" id="CHEBI:57287"/>
        <dbReference type="ChEBI" id="CHEBI:57288"/>
        <dbReference type="ChEBI" id="CHEBI:61930"/>
        <dbReference type="EC" id="2.3.1.48"/>
    </reaction>
</comment>
<evidence type="ECO:0000256" key="6">
    <source>
        <dbReference type="ARBA" id="ARBA00022763"/>
    </source>
</evidence>
<dbReference type="InterPro" id="IPR000182">
    <property type="entry name" value="GNAT_dom"/>
</dbReference>
<keyword evidence="5 11" id="KW-0808">Transferase</keyword>
<dbReference type="InterPro" id="IPR013523">
    <property type="entry name" value="Hist_AcTrfase_HAT1_C"/>
</dbReference>
<dbReference type="Gene3D" id="3.90.360.10">
    <property type="entry name" value="Histone acetyl transferase 1 (HAT1), N-terminal domain"/>
    <property type="match status" value="1"/>
</dbReference>
<dbReference type="InterPro" id="IPR048776">
    <property type="entry name" value="HAT1_C"/>
</dbReference>
<dbReference type="Pfam" id="PF00583">
    <property type="entry name" value="Acetyltransf_1"/>
    <property type="match status" value="1"/>
</dbReference>
<reference evidence="20" key="1">
    <citation type="submission" date="2025-08" db="UniProtKB">
        <authorList>
            <consortium name="RefSeq"/>
        </authorList>
    </citation>
    <scope>IDENTIFICATION</scope>
    <source>
        <tissue evidence="20">Total insect</tissue>
    </source>
</reference>
<dbReference type="RefSeq" id="XP_034249338.1">
    <property type="nucleotide sequence ID" value="XM_034393447.1"/>
</dbReference>
<evidence type="ECO:0000256" key="5">
    <source>
        <dbReference type="ARBA" id="ARBA00022679"/>
    </source>
</evidence>
<proteinExistence type="inferred from homology"/>
<dbReference type="Pfam" id="PF10394">
    <property type="entry name" value="Hat1_N"/>
    <property type="match status" value="1"/>
</dbReference>
<feature type="domain" description="N-acetyltransferase" evidence="16">
    <location>
        <begin position="182"/>
        <end position="253"/>
    </location>
</feature>
<evidence type="ECO:0000259" key="18">
    <source>
        <dbReference type="Pfam" id="PF21183"/>
    </source>
</evidence>
<feature type="domain" description="Histone acetyltransferase type B catalytic subunit C-terminal" evidence="18">
    <location>
        <begin position="272"/>
        <end position="324"/>
    </location>
</feature>
<dbReference type="GeneID" id="117650209"/>
<feature type="region of interest" description="Interaction with histone H4 N-terminus" evidence="13">
    <location>
        <begin position="48"/>
        <end position="50"/>
    </location>
</feature>
<gene>
    <name evidence="20" type="primary">LOC117650209</name>
</gene>
<keyword evidence="8" id="KW-0539">Nucleus</keyword>
<dbReference type="InParanoid" id="A0A6P8ZVI2"/>
<dbReference type="GO" id="GO:0000781">
    <property type="term" value="C:chromosome, telomeric region"/>
    <property type="evidence" value="ECO:0007669"/>
    <property type="project" value="GOC"/>
</dbReference>
<dbReference type="GO" id="GO:0004402">
    <property type="term" value="F:histone acetyltransferase activity"/>
    <property type="evidence" value="ECO:0007669"/>
    <property type="project" value="UniProtKB-UniRule"/>
</dbReference>
<dbReference type="GO" id="GO:0006281">
    <property type="term" value="P:DNA repair"/>
    <property type="evidence" value="ECO:0007669"/>
    <property type="project" value="UniProtKB-KW"/>
</dbReference>
<dbReference type="InterPro" id="IPR019467">
    <property type="entry name" value="Hat1_N"/>
</dbReference>
<dbReference type="GO" id="GO:0031509">
    <property type="term" value="P:subtelomeric heterochromatin formation"/>
    <property type="evidence" value="ECO:0007669"/>
    <property type="project" value="InterPro"/>
</dbReference>
<evidence type="ECO:0000256" key="3">
    <source>
        <dbReference type="ARBA" id="ARBA00013184"/>
    </source>
</evidence>
<dbReference type="Proteomes" id="UP000515158">
    <property type="component" value="Unplaced"/>
</dbReference>
<keyword evidence="7" id="KW-0234">DNA repair</keyword>
<keyword evidence="19" id="KW-1185">Reference proteome</keyword>
<evidence type="ECO:0000256" key="4">
    <source>
        <dbReference type="ARBA" id="ARBA00021268"/>
    </source>
</evidence>
<evidence type="ECO:0000256" key="10">
    <source>
        <dbReference type="ARBA" id="ARBA00048017"/>
    </source>
</evidence>
<dbReference type="InterPro" id="IPR017380">
    <property type="entry name" value="Hist_AcTrfase_B-typ_cat-su"/>
</dbReference>
<evidence type="ECO:0000256" key="8">
    <source>
        <dbReference type="ARBA" id="ARBA00023242"/>
    </source>
</evidence>
<dbReference type="PIRSF" id="PIRSF038084">
    <property type="entry name" value="HAT-B_cat"/>
    <property type="match status" value="1"/>
</dbReference>
<evidence type="ECO:0000256" key="14">
    <source>
        <dbReference type="PIRSR" id="PIRSR038084-3"/>
    </source>
</evidence>
<dbReference type="InterPro" id="IPR016181">
    <property type="entry name" value="Acyl_CoA_acyltransferase"/>
</dbReference>
<evidence type="ECO:0000313" key="19">
    <source>
        <dbReference type="Proteomes" id="UP000515158"/>
    </source>
</evidence>
<evidence type="ECO:0000256" key="13">
    <source>
        <dbReference type="PIRSR" id="PIRSR038084-2"/>
    </source>
</evidence>
<dbReference type="PANTHER" id="PTHR12046">
    <property type="entry name" value="HISTONE ACETYLTRANSFERASE TYPE B CATALYTIC SUBUNIT"/>
    <property type="match status" value="1"/>
</dbReference>
<sequence>MDIAGDCSEAFLVDSNSALEFKLVRHADDLKDEKTTFRPEMSHQVFGENERIFGYRDLKVKLYYTAGRLNTYLGIDFKETADPDDFDGVEPDDIMRIVAEKIPPGFMVNLDTFLESLNKESSFKPHGELVHSFKTERDGKAPSTCEIYYCETSNADFIKYHSRLQTFVLWYIDASSYIDTDDDNWRFFTCYEKYERDGNTLYAIAGYATVYDYYAYPENKRPRISQFLVLPPFQRQGIGANLLRTIYNRYMGNAKVLDITVEDPSQDFQFLRDYVDCENLKQLSCYQPDALKRGFCPNEMALEAREKFKINKKQARRVYEILRLRATNRSDSEEYRQYRLDVKKRLNTPFQKENLMLEKLQKVLSEDELKATALNLKDKSQRLESLDRQYKDLEEEFLHVIERMAASSS</sequence>
<keyword evidence="9 11" id="KW-0012">Acyltransferase</keyword>
<evidence type="ECO:0000256" key="9">
    <source>
        <dbReference type="ARBA" id="ARBA00023315"/>
    </source>
</evidence>
<dbReference type="EC" id="2.3.1.48" evidence="3 11"/>